<dbReference type="PRINTS" id="PR00463">
    <property type="entry name" value="EP450I"/>
</dbReference>
<evidence type="ECO:0000256" key="11">
    <source>
        <dbReference type="ARBA" id="ARBA00023033"/>
    </source>
</evidence>
<keyword evidence="9 14" id="KW-0560">Oxidoreductase</keyword>
<sequence length="512" mass="59355">MLFAVLIVLLSAIVAYFYVFCRRAYGYWKSLGVPYEEPECLFFGSSFNLVFARETATDVYQKIYNSHSREKFCGFYHMTRPHLLIRSPELVEAITVKDFSYFQNRHMKANTELDELSAHLVNLRDEQWRVTRHKMNPTFSSSKLKHMHGQLTDCADNLVERLASVEKSTEVNIGDFIRRYGMDALCSCAFGIDAEAPNNPSATILGVVRRIFEPSRLMAFKRFLRTELDWFFTLLRWRNVPVELEKYFKNLIDEILEHREKQDAGRVDFLQLTNDLVKNDLLLIRDGQLDKDDPNVFTKKLMYANEFVFFLAGLETTTSTICYTLYELALNTGIQEEAYQEIKRIVTKHGHLAHEAIKEMTYLSHVLSESLRKYPPVPLISREASKNYKIPETDITLPKGMVVFIPVHSIQHDPKYFPDPYEFKPERFTHQILPGSYLPFGDGPRKCIGARFAELEAKIALSKILLEYTVTRCHKTEVPLTMDKRVALLATPKGGIWLGLERRTKNQREDSS</sequence>
<dbReference type="PRINTS" id="PR00385">
    <property type="entry name" value="P450"/>
</dbReference>
<dbReference type="Gene3D" id="1.10.630.10">
    <property type="entry name" value="Cytochrome P450"/>
    <property type="match status" value="1"/>
</dbReference>
<organism evidence="15">
    <name type="scientific">Corythucha ciliata</name>
    <name type="common">Sycamore lace bug</name>
    <name type="synonym">Tingis ciliata</name>
    <dbReference type="NCBI Taxonomy" id="369451"/>
    <lineage>
        <taxon>Eukaryota</taxon>
        <taxon>Metazoa</taxon>
        <taxon>Ecdysozoa</taxon>
        <taxon>Arthropoda</taxon>
        <taxon>Hexapoda</taxon>
        <taxon>Insecta</taxon>
        <taxon>Pterygota</taxon>
        <taxon>Neoptera</taxon>
        <taxon>Paraneoptera</taxon>
        <taxon>Hemiptera</taxon>
        <taxon>Heteroptera</taxon>
        <taxon>Panheteroptera</taxon>
        <taxon>Cimicomorpha</taxon>
        <taxon>Tingidae</taxon>
        <taxon>Corythucha</taxon>
    </lineage>
</organism>
<reference evidence="15" key="1">
    <citation type="journal article" date="2017" name="Sci. Rep.">
        <title>Understanding the mechanisms of dormancy in an invasive alien Sycamore lace bug, Corythucha ciliata through transcript and metabolite profiling.</title>
        <authorList>
            <person name="Li F.Q."/>
            <person name="Fu N.N."/>
            <person name="Qu C."/>
            <person name="Wang R."/>
            <person name="Xu Y.H."/>
            <person name="Luo C."/>
        </authorList>
    </citation>
    <scope>NUCLEOTIDE SEQUENCE</scope>
    <source>
        <strain evidence="15">C36229_g1</strain>
    </source>
</reference>
<comment type="cofactor">
    <cofactor evidence="1 13">
        <name>heme</name>
        <dbReference type="ChEBI" id="CHEBI:30413"/>
    </cofactor>
</comment>
<evidence type="ECO:0000256" key="13">
    <source>
        <dbReference type="PIRSR" id="PIRSR602401-1"/>
    </source>
</evidence>
<evidence type="ECO:0000313" key="15">
    <source>
        <dbReference type="EMBL" id="ARW29618.1"/>
    </source>
</evidence>
<dbReference type="AlphaFoldDB" id="A0A1Z1JN24"/>
<comment type="similarity">
    <text evidence="4 14">Belongs to the cytochrome P450 family.</text>
</comment>
<dbReference type="FunFam" id="1.10.630.10:FF:000042">
    <property type="entry name" value="Cytochrome P450"/>
    <property type="match status" value="1"/>
</dbReference>
<evidence type="ECO:0000256" key="2">
    <source>
        <dbReference type="ARBA" id="ARBA00004174"/>
    </source>
</evidence>
<dbReference type="InterPro" id="IPR036396">
    <property type="entry name" value="Cyt_P450_sf"/>
</dbReference>
<keyword evidence="11 14" id="KW-0503">Monooxygenase</keyword>
<dbReference type="PANTHER" id="PTHR24292">
    <property type="entry name" value="CYTOCHROME P450"/>
    <property type="match status" value="1"/>
</dbReference>
<evidence type="ECO:0000256" key="9">
    <source>
        <dbReference type="ARBA" id="ARBA00023002"/>
    </source>
</evidence>
<evidence type="ECO:0000256" key="6">
    <source>
        <dbReference type="ARBA" id="ARBA00022723"/>
    </source>
</evidence>
<evidence type="ECO:0000256" key="5">
    <source>
        <dbReference type="ARBA" id="ARBA00022617"/>
    </source>
</evidence>
<dbReference type="InterPro" id="IPR002401">
    <property type="entry name" value="Cyt_P450_E_grp-I"/>
</dbReference>
<evidence type="ECO:0000256" key="1">
    <source>
        <dbReference type="ARBA" id="ARBA00001971"/>
    </source>
</evidence>
<evidence type="ECO:0000256" key="14">
    <source>
        <dbReference type="RuleBase" id="RU000461"/>
    </source>
</evidence>
<dbReference type="PROSITE" id="PS00086">
    <property type="entry name" value="CYTOCHROME_P450"/>
    <property type="match status" value="1"/>
</dbReference>
<keyword evidence="7" id="KW-0256">Endoplasmic reticulum</keyword>
<proteinExistence type="evidence at transcript level"/>
<dbReference type="GO" id="GO:0005789">
    <property type="term" value="C:endoplasmic reticulum membrane"/>
    <property type="evidence" value="ECO:0007669"/>
    <property type="project" value="UniProtKB-SubCell"/>
</dbReference>
<dbReference type="CDD" id="cd11056">
    <property type="entry name" value="CYP6-like"/>
    <property type="match status" value="1"/>
</dbReference>
<dbReference type="GO" id="GO:0005506">
    <property type="term" value="F:iron ion binding"/>
    <property type="evidence" value="ECO:0007669"/>
    <property type="project" value="InterPro"/>
</dbReference>
<dbReference type="SUPFAM" id="SSF48264">
    <property type="entry name" value="Cytochrome P450"/>
    <property type="match status" value="1"/>
</dbReference>
<evidence type="ECO:0000256" key="4">
    <source>
        <dbReference type="ARBA" id="ARBA00010617"/>
    </source>
</evidence>
<evidence type="ECO:0000256" key="8">
    <source>
        <dbReference type="ARBA" id="ARBA00022848"/>
    </source>
</evidence>
<dbReference type="InterPro" id="IPR001128">
    <property type="entry name" value="Cyt_P450"/>
</dbReference>
<dbReference type="PANTHER" id="PTHR24292:SF104">
    <property type="entry name" value="CYTOCHROME P450 308A1-RELATED"/>
    <property type="match status" value="1"/>
</dbReference>
<evidence type="ECO:0000256" key="7">
    <source>
        <dbReference type="ARBA" id="ARBA00022824"/>
    </source>
</evidence>
<evidence type="ECO:0000256" key="10">
    <source>
        <dbReference type="ARBA" id="ARBA00023004"/>
    </source>
</evidence>
<reference evidence="15" key="2">
    <citation type="submission" date="2017-03" db="EMBL/GenBank/DDBJ databases">
        <authorList>
            <person name="Afonso C.L."/>
            <person name="Miller P.J."/>
            <person name="Scott M.A."/>
            <person name="Spackman E."/>
            <person name="Goraichik I."/>
            <person name="Dimitrov K.M."/>
            <person name="Suarez D.L."/>
            <person name="Swayne D.E."/>
        </authorList>
    </citation>
    <scope>NUCLEOTIDE SEQUENCE</scope>
    <source>
        <strain evidence="15">C36229_g1</strain>
    </source>
</reference>
<protein>
    <submittedName>
        <fullName evidence="15">P450</fullName>
    </submittedName>
</protein>
<name>A0A1Z1JN24_CORCT</name>
<accession>A0A1Z1JN24</accession>
<evidence type="ECO:0000256" key="3">
    <source>
        <dbReference type="ARBA" id="ARBA00004406"/>
    </source>
</evidence>
<dbReference type="GO" id="GO:0016705">
    <property type="term" value="F:oxidoreductase activity, acting on paired donors, with incorporation or reduction of molecular oxygen"/>
    <property type="evidence" value="ECO:0007669"/>
    <property type="project" value="InterPro"/>
</dbReference>
<keyword evidence="5 13" id="KW-0349">Heme</keyword>
<dbReference type="EMBL" id="KY705392">
    <property type="protein sequence ID" value="ARW29618.1"/>
    <property type="molecule type" value="mRNA"/>
</dbReference>
<dbReference type="GO" id="GO:0004497">
    <property type="term" value="F:monooxygenase activity"/>
    <property type="evidence" value="ECO:0007669"/>
    <property type="project" value="UniProtKB-KW"/>
</dbReference>
<keyword evidence="6 13" id="KW-0479">Metal-binding</keyword>
<feature type="binding site" description="axial binding residue" evidence="13">
    <location>
        <position position="447"/>
    </location>
    <ligand>
        <name>heme</name>
        <dbReference type="ChEBI" id="CHEBI:30413"/>
    </ligand>
    <ligandPart>
        <name>Fe</name>
        <dbReference type="ChEBI" id="CHEBI:18248"/>
    </ligandPart>
</feature>
<dbReference type="InterPro" id="IPR017972">
    <property type="entry name" value="Cyt_P450_CS"/>
</dbReference>
<dbReference type="GO" id="GO:0020037">
    <property type="term" value="F:heme binding"/>
    <property type="evidence" value="ECO:0007669"/>
    <property type="project" value="InterPro"/>
</dbReference>
<dbReference type="InterPro" id="IPR050476">
    <property type="entry name" value="Insect_CytP450_Detox"/>
</dbReference>
<keyword evidence="8" id="KW-0492">Microsome</keyword>
<keyword evidence="10 13" id="KW-0408">Iron</keyword>
<comment type="subcellular location">
    <subcellularLocation>
        <location evidence="3">Endoplasmic reticulum membrane</location>
        <topology evidence="3">Peripheral membrane protein</topology>
    </subcellularLocation>
    <subcellularLocation>
        <location evidence="2">Microsome membrane</location>
        <topology evidence="2">Peripheral membrane protein</topology>
    </subcellularLocation>
</comment>
<dbReference type="Pfam" id="PF00067">
    <property type="entry name" value="p450"/>
    <property type="match status" value="1"/>
</dbReference>
<evidence type="ECO:0000256" key="12">
    <source>
        <dbReference type="ARBA" id="ARBA00023136"/>
    </source>
</evidence>
<keyword evidence="12" id="KW-0472">Membrane</keyword>